<dbReference type="PANTHER" id="PTHR38657">
    <property type="entry name" value="SLR1343 PROTEIN"/>
    <property type="match status" value="1"/>
</dbReference>
<dbReference type="InterPro" id="IPR052551">
    <property type="entry name" value="UV-DNA_repair_photolyase"/>
</dbReference>
<protein>
    <submittedName>
        <fullName evidence="1">Uncharacterized protein</fullName>
    </submittedName>
</protein>
<keyword evidence="2" id="KW-1185">Reference proteome</keyword>
<dbReference type="Gene3D" id="1.25.40.80">
    <property type="match status" value="1"/>
</dbReference>
<dbReference type="Gene3D" id="3.40.50.620">
    <property type="entry name" value="HUPs"/>
    <property type="match status" value="1"/>
</dbReference>
<dbReference type="InterPro" id="IPR014729">
    <property type="entry name" value="Rossmann-like_a/b/a_fold"/>
</dbReference>
<dbReference type="Gene3D" id="1.10.579.10">
    <property type="entry name" value="DNA Cyclobutane Dipyrimidine Photolyase, subunit A, domain 3"/>
    <property type="match status" value="1"/>
</dbReference>
<sequence>MHVGLIFPHQLFENHPVIEGVNSCFFIDEPLLYWGEGKWPVVPHAKRILLLKAAGLAFSESLQKSGKRVENLPSLDAIPDSVKSVLVCRVVDDMLERKLIEWASSRGITIEWLDSPCFVTPSEWRENFFSNGKKPFMKTFYEAQRRRMNIMIDAEGKPEGGKWSYDADNRKKLPKKVAVPEPPAAIADAIEINHLAAAKYWMEGSGSVTGDTEGFRYPITHSAASQWLDDFLKLRFLDFGTYEDALSTRGDFLYHSVLTPMLNIGLLTPQQVVERCINYAKVHAVPLNDLEGFVRQIIGWREFVAIMYLRHGREMRVQNFWQCKEPMPASILNWRTGIEPVDYVLDKVQREGYAHHIERLMVLGNFMLLLRIHPDAVYRWFMDMFVDAYDWVMVPNLYGMSQFSDGGTMVTKPYISGSNYILKMSDFKKGEWCAVWDALYWSFIDDYRSFFEGQYRMRMMVSHLDRMGVEKLATHHALAKEFRESMRMGKTWGAML</sequence>
<reference evidence="1 2" key="1">
    <citation type="submission" date="2016-12" db="EMBL/GenBank/DDBJ databases">
        <title>Study of bacterial adaptation to deep sea.</title>
        <authorList>
            <person name="Song J."/>
            <person name="Yoshizawa S."/>
            <person name="Kogure K."/>
        </authorList>
    </citation>
    <scope>NUCLEOTIDE SEQUENCE [LARGE SCALE GENOMIC DNA]</scope>
    <source>
        <strain evidence="1 2">SAORIC-165</strain>
    </source>
</reference>
<dbReference type="EMBL" id="MQWA01000001">
    <property type="protein sequence ID" value="PQJ30411.1"/>
    <property type="molecule type" value="Genomic_DNA"/>
</dbReference>
<dbReference type="InterPro" id="IPR007357">
    <property type="entry name" value="PhrB-like"/>
</dbReference>
<dbReference type="PANTHER" id="PTHR38657:SF1">
    <property type="entry name" value="SLR1343 PROTEIN"/>
    <property type="match status" value="1"/>
</dbReference>
<gene>
    <name evidence="1" type="ORF">BSZ32_17200</name>
</gene>
<dbReference type="SUPFAM" id="SSF48173">
    <property type="entry name" value="Cryptochrome/photolyase FAD-binding domain"/>
    <property type="match status" value="1"/>
</dbReference>
<dbReference type="Pfam" id="PF04244">
    <property type="entry name" value="DPRP"/>
    <property type="match status" value="1"/>
</dbReference>
<dbReference type="Gene3D" id="1.10.10.1710">
    <property type="entry name" value="Deoxyribodipyrimidine photolyase-related"/>
    <property type="match status" value="1"/>
</dbReference>
<dbReference type="InterPro" id="IPR036134">
    <property type="entry name" value="Crypto/Photolyase_FAD-like_sf"/>
</dbReference>
<proteinExistence type="predicted"/>
<evidence type="ECO:0000313" key="1">
    <source>
        <dbReference type="EMBL" id="PQJ30411.1"/>
    </source>
</evidence>
<dbReference type="Proteomes" id="UP000239907">
    <property type="component" value="Unassembled WGS sequence"/>
</dbReference>
<evidence type="ECO:0000313" key="2">
    <source>
        <dbReference type="Proteomes" id="UP000239907"/>
    </source>
</evidence>
<name>A0A2S7U7C9_9BACT</name>
<accession>A0A2S7U7C9</accession>
<organism evidence="1 2">
    <name type="scientific">Rubritalea profundi</name>
    <dbReference type="NCBI Taxonomy" id="1658618"/>
    <lineage>
        <taxon>Bacteria</taxon>
        <taxon>Pseudomonadati</taxon>
        <taxon>Verrucomicrobiota</taxon>
        <taxon>Verrucomicrobiia</taxon>
        <taxon>Verrucomicrobiales</taxon>
        <taxon>Rubritaleaceae</taxon>
        <taxon>Rubritalea</taxon>
    </lineage>
</organism>
<comment type="caution">
    <text evidence="1">The sequence shown here is derived from an EMBL/GenBank/DDBJ whole genome shotgun (WGS) entry which is preliminary data.</text>
</comment>
<dbReference type="AlphaFoldDB" id="A0A2S7U7C9"/>